<reference evidence="1 2" key="1">
    <citation type="submission" date="2024-01" db="EMBL/GenBank/DDBJ databases">
        <title>The genomes of 5 underutilized Papilionoideae crops provide insights into root nodulation and disease resistanc.</title>
        <authorList>
            <person name="Jiang F."/>
        </authorList>
    </citation>
    <scope>NUCLEOTIDE SEQUENCE [LARGE SCALE GENOMIC DNA]</scope>
    <source>
        <strain evidence="1">LVBAO_FW01</strain>
        <tissue evidence="1">Leaves</tissue>
    </source>
</reference>
<keyword evidence="2" id="KW-1185">Reference proteome</keyword>
<dbReference type="EMBL" id="JAYMYQ010000001">
    <property type="protein sequence ID" value="KAK7360927.1"/>
    <property type="molecule type" value="Genomic_DNA"/>
</dbReference>
<dbReference type="Proteomes" id="UP001367508">
    <property type="component" value="Unassembled WGS sequence"/>
</dbReference>
<evidence type="ECO:0000313" key="2">
    <source>
        <dbReference type="Proteomes" id="UP001367508"/>
    </source>
</evidence>
<name>A0AAN9MUJ2_CANGL</name>
<gene>
    <name evidence="1" type="ORF">VNO77_02945</name>
</gene>
<accession>A0AAN9MUJ2</accession>
<protein>
    <submittedName>
        <fullName evidence="1">Uncharacterized protein</fullName>
    </submittedName>
</protein>
<proteinExistence type="predicted"/>
<organism evidence="1 2">
    <name type="scientific">Canavalia gladiata</name>
    <name type="common">Sword bean</name>
    <name type="synonym">Dolichos gladiatus</name>
    <dbReference type="NCBI Taxonomy" id="3824"/>
    <lineage>
        <taxon>Eukaryota</taxon>
        <taxon>Viridiplantae</taxon>
        <taxon>Streptophyta</taxon>
        <taxon>Embryophyta</taxon>
        <taxon>Tracheophyta</taxon>
        <taxon>Spermatophyta</taxon>
        <taxon>Magnoliopsida</taxon>
        <taxon>eudicotyledons</taxon>
        <taxon>Gunneridae</taxon>
        <taxon>Pentapetalae</taxon>
        <taxon>rosids</taxon>
        <taxon>fabids</taxon>
        <taxon>Fabales</taxon>
        <taxon>Fabaceae</taxon>
        <taxon>Papilionoideae</taxon>
        <taxon>50 kb inversion clade</taxon>
        <taxon>NPAAA clade</taxon>
        <taxon>indigoferoid/millettioid clade</taxon>
        <taxon>Phaseoleae</taxon>
        <taxon>Canavalia</taxon>
    </lineage>
</organism>
<comment type="caution">
    <text evidence="1">The sequence shown here is derived from an EMBL/GenBank/DDBJ whole genome shotgun (WGS) entry which is preliminary data.</text>
</comment>
<evidence type="ECO:0000313" key="1">
    <source>
        <dbReference type="EMBL" id="KAK7360927.1"/>
    </source>
</evidence>
<dbReference type="AlphaFoldDB" id="A0AAN9MUJ2"/>
<sequence length="89" mass="9979">MTNGNRAKLAERVDPIHPPLLQHLEAQIKCAARIEGTRPKSSLSLRPNQNPRWALTNAFGNSTMQTWFFMCKISKARGVILVDPDLPLV</sequence>